<dbReference type="Proteomes" id="UP000182841">
    <property type="component" value="Unassembled WGS sequence"/>
</dbReference>
<proteinExistence type="predicted"/>
<protein>
    <submittedName>
        <fullName evidence="1">Uncharacterized protein</fullName>
    </submittedName>
</protein>
<gene>
    <name evidence="1" type="ORF">SAMN05421870_10568</name>
</gene>
<sequence length="67" mass="7129">MAYATEVMTGRAILGADMADRLVTRIVEDHPGFDLPFAERIVDQTGAFLAACAGRSRYAPSGSRSAP</sequence>
<accession>A0A1H9SSM4</accession>
<name>A0A1H9SSM4_9ACTN</name>
<keyword evidence="2" id="KW-1185">Reference proteome</keyword>
<dbReference type="AlphaFoldDB" id="A0A1H9SSM4"/>
<dbReference type="RefSeq" id="WP_075000375.1">
    <property type="nucleotide sequence ID" value="NZ_JBITKS010000012.1"/>
</dbReference>
<reference evidence="2" key="1">
    <citation type="submission" date="2016-10" db="EMBL/GenBank/DDBJ databases">
        <authorList>
            <person name="Varghese N."/>
            <person name="Submissions S."/>
        </authorList>
    </citation>
    <scope>NUCLEOTIDE SEQUENCE [LARGE SCALE GENOMIC DNA]</scope>
    <source>
        <strain evidence="2">CGMCC 4.6825</strain>
    </source>
</reference>
<evidence type="ECO:0000313" key="2">
    <source>
        <dbReference type="Proteomes" id="UP000182841"/>
    </source>
</evidence>
<organism evidence="1 2">
    <name type="scientific">Streptomyces qinglanensis</name>
    <dbReference type="NCBI Taxonomy" id="943816"/>
    <lineage>
        <taxon>Bacteria</taxon>
        <taxon>Bacillati</taxon>
        <taxon>Actinomycetota</taxon>
        <taxon>Actinomycetes</taxon>
        <taxon>Kitasatosporales</taxon>
        <taxon>Streptomycetaceae</taxon>
        <taxon>Streptomyces</taxon>
    </lineage>
</organism>
<dbReference type="EMBL" id="FOGO01000005">
    <property type="protein sequence ID" value="SER88022.1"/>
    <property type="molecule type" value="Genomic_DNA"/>
</dbReference>
<evidence type="ECO:0000313" key="1">
    <source>
        <dbReference type="EMBL" id="SER88022.1"/>
    </source>
</evidence>